<dbReference type="EMBL" id="RQTK01000098">
    <property type="protein sequence ID" value="RUS87870.1"/>
    <property type="molecule type" value="Genomic_DNA"/>
</dbReference>
<name>A0A433U239_ELYCH</name>
<dbReference type="PROSITE" id="PS51419">
    <property type="entry name" value="RAB"/>
    <property type="match status" value="1"/>
</dbReference>
<keyword evidence="2" id="KW-0342">GTP-binding</keyword>
<dbReference type="STRING" id="188477.A0A433U239"/>
<gene>
    <name evidence="3" type="ORF">EGW08_004348</name>
</gene>
<protein>
    <submittedName>
        <fullName evidence="3">Uncharacterized protein</fullName>
    </submittedName>
</protein>
<dbReference type="SMART" id="SM00173">
    <property type="entry name" value="RAS"/>
    <property type="match status" value="1"/>
</dbReference>
<dbReference type="CDD" id="cd00154">
    <property type="entry name" value="Rab"/>
    <property type="match status" value="1"/>
</dbReference>
<evidence type="ECO:0000256" key="1">
    <source>
        <dbReference type="ARBA" id="ARBA00022741"/>
    </source>
</evidence>
<dbReference type="SMART" id="SM00175">
    <property type="entry name" value="RAB"/>
    <property type="match status" value="1"/>
</dbReference>
<dbReference type="GO" id="GO:0003924">
    <property type="term" value="F:GTPase activity"/>
    <property type="evidence" value="ECO:0007669"/>
    <property type="project" value="InterPro"/>
</dbReference>
<dbReference type="InterPro" id="IPR050227">
    <property type="entry name" value="Rab"/>
</dbReference>
<dbReference type="SUPFAM" id="SSF52540">
    <property type="entry name" value="P-loop containing nucleoside triphosphate hydrolases"/>
    <property type="match status" value="1"/>
</dbReference>
<dbReference type="Gene3D" id="3.40.50.300">
    <property type="entry name" value="P-loop containing nucleotide triphosphate hydrolases"/>
    <property type="match status" value="1"/>
</dbReference>
<sequence length="145" mass="16628">MIRVMDTGGQERYRSMTSSYYRGVHGCLLVFDVTREETFNNIMIWHSDLLKYSTDQYVAAILVGTTSHPGERVISPERGLKMAESLGIPYMECQPEDASMTLSIVQRLTEKVIKFALRRSSFAIDIKPQSTVRLEQKKKKKFVCL</sequence>
<dbReference type="PROSITE" id="PS51421">
    <property type="entry name" value="RAS"/>
    <property type="match status" value="1"/>
</dbReference>
<feature type="non-terminal residue" evidence="3">
    <location>
        <position position="145"/>
    </location>
</feature>
<proteinExistence type="predicted"/>
<evidence type="ECO:0000313" key="3">
    <source>
        <dbReference type="EMBL" id="RUS87870.1"/>
    </source>
</evidence>
<reference evidence="3 4" key="1">
    <citation type="submission" date="2019-01" db="EMBL/GenBank/DDBJ databases">
        <title>A draft genome assembly of the solar-powered sea slug Elysia chlorotica.</title>
        <authorList>
            <person name="Cai H."/>
            <person name="Li Q."/>
            <person name="Fang X."/>
            <person name="Li J."/>
            <person name="Curtis N.E."/>
            <person name="Altenburger A."/>
            <person name="Shibata T."/>
            <person name="Feng M."/>
            <person name="Maeda T."/>
            <person name="Schwartz J.A."/>
            <person name="Shigenobu S."/>
            <person name="Lundholm N."/>
            <person name="Nishiyama T."/>
            <person name="Yang H."/>
            <person name="Hasebe M."/>
            <person name="Li S."/>
            <person name="Pierce S.K."/>
            <person name="Wang J."/>
        </authorList>
    </citation>
    <scope>NUCLEOTIDE SEQUENCE [LARGE SCALE GENOMIC DNA]</scope>
    <source>
        <strain evidence="3">EC2010</strain>
        <tissue evidence="3">Whole organism of an adult</tissue>
    </source>
</reference>
<dbReference type="Pfam" id="PF00071">
    <property type="entry name" value="Ras"/>
    <property type="match status" value="1"/>
</dbReference>
<dbReference type="InterPro" id="IPR001806">
    <property type="entry name" value="Small_GTPase"/>
</dbReference>
<dbReference type="AlphaFoldDB" id="A0A433U239"/>
<evidence type="ECO:0000256" key="2">
    <source>
        <dbReference type="ARBA" id="ARBA00023134"/>
    </source>
</evidence>
<dbReference type="FunFam" id="3.40.50.300:FF:001447">
    <property type="entry name" value="Ras-related protein Rab-1B"/>
    <property type="match status" value="1"/>
</dbReference>
<comment type="caution">
    <text evidence="3">The sequence shown here is derived from an EMBL/GenBank/DDBJ whole genome shotgun (WGS) entry which is preliminary data.</text>
</comment>
<dbReference type="InterPro" id="IPR027417">
    <property type="entry name" value="P-loop_NTPase"/>
</dbReference>
<dbReference type="Proteomes" id="UP000271974">
    <property type="component" value="Unassembled WGS sequence"/>
</dbReference>
<accession>A0A433U239</accession>
<keyword evidence="4" id="KW-1185">Reference proteome</keyword>
<evidence type="ECO:0000313" key="4">
    <source>
        <dbReference type="Proteomes" id="UP000271974"/>
    </source>
</evidence>
<dbReference type="PANTHER" id="PTHR47977">
    <property type="entry name" value="RAS-RELATED PROTEIN RAB"/>
    <property type="match status" value="1"/>
</dbReference>
<keyword evidence="1" id="KW-0547">Nucleotide-binding</keyword>
<dbReference type="GO" id="GO:0005525">
    <property type="term" value="F:GTP binding"/>
    <property type="evidence" value="ECO:0007669"/>
    <property type="project" value="UniProtKB-KW"/>
</dbReference>
<dbReference type="OrthoDB" id="10027888at2759"/>
<organism evidence="3 4">
    <name type="scientific">Elysia chlorotica</name>
    <name type="common">Eastern emerald elysia</name>
    <name type="synonym">Sea slug</name>
    <dbReference type="NCBI Taxonomy" id="188477"/>
    <lineage>
        <taxon>Eukaryota</taxon>
        <taxon>Metazoa</taxon>
        <taxon>Spiralia</taxon>
        <taxon>Lophotrochozoa</taxon>
        <taxon>Mollusca</taxon>
        <taxon>Gastropoda</taxon>
        <taxon>Heterobranchia</taxon>
        <taxon>Euthyneura</taxon>
        <taxon>Panpulmonata</taxon>
        <taxon>Sacoglossa</taxon>
        <taxon>Placobranchoidea</taxon>
        <taxon>Plakobranchidae</taxon>
        <taxon>Elysia</taxon>
    </lineage>
</organism>